<dbReference type="InterPro" id="IPR002808">
    <property type="entry name" value="AdoCbi_amidolase"/>
</dbReference>
<gene>
    <name evidence="1" type="ORF">C7I85_15405</name>
</gene>
<dbReference type="Proteomes" id="UP000240653">
    <property type="component" value="Unassembled WGS sequence"/>
</dbReference>
<dbReference type="PANTHER" id="PTHR35336">
    <property type="entry name" value="ADENOSYLCOBINAMIDE AMIDOHYDROLASE"/>
    <property type="match status" value="1"/>
</dbReference>
<dbReference type="PANTHER" id="PTHR35336:SF5">
    <property type="entry name" value="ADENOSYLCOBINAMIDE AMIDOHYDROLASE"/>
    <property type="match status" value="1"/>
</dbReference>
<proteinExistence type="predicted"/>
<sequence>MAALSISCMGPFLVAEFASPQAMLSWSLTRPGFVTSRKVAWLEVRNADLPLDVDPIALLETKMAEVGHEDAVHLMTSRTVRKHHFAAASFGQANASCLATVGLGNADRVGESPAISMPAGTINRLAHVDRPLSTAALIEAMSIASEARTAAIMDLNWRQNGKPVTGTGTDCIVIAAPDGEKPEQFAGLHTDIGAAIGRAVYDVVRQGGELWIAEQAGSDDGMAVDMLAAETA</sequence>
<dbReference type="InterPro" id="IPR052209">
    <property type="entry name" value="CbiZ"/>
</dbReference>
<evidence type="ECO:0000313" key="2">
    <source>
        <dbReference type="Proteomes" id="UP000240653"/>
    </source>
</evidence>
<organism evidence="1 2">
    <name type="scientific">Pseudaminobacter soli</name>
    <name type="common">ex Li et al. 2025</name>
    <dbReference type="NCBI Taxonomy" id="1295366"/>
    <lineage>
        <taxon>Bacteria</taxon>
        <taxon>Pseudomonadati</taxon>
        <taxon>Pseudomonadota</taxon>
        <taxon>Alphaproteobacteria</taxon>
        <taxon>Hyphomicrobiales</taxon>
        <taxon>Phyllobacteriaceae</taxon>
        <taxon>Pseudaminobacter</taxon>
    </lineage>
</organism>
<dbReference type="AlphaFoldDB" id="A0A2P7SBU9"/>
<comment type="caution">
    <text evidence="1">The sequence shown here is derived from an EMBL/GenBank/DDBJ whole genome shotgun (WGS) entry which is preliminary data.</text>
</comment>
<evidence type="ECO:0000313" key="1">
    <source>
        <dbReference type="EMBL" id="PSJ59956.1"/>
    </source>
</evidence>
<protein>
    <recommendedName>
        <fullName evidence="3">Adenosylcobinamide amidohydrolase</fullName>
    </recommendedName>
</protein>
<dbReference type="EMBL" id="PXYL01000007">
    <property type="protein sequence ID" value="PSJ59956.1"/>
    <property type="molecule type" value="Genomic_DNA"/>
</dbReference>
<name>A0A2P7SBU9_9HYPH</name>
<keyword evidence="2" id="KW-1185">Reference proteome</keyword>
<dbReference type="OrthoDB" id="9767827at2"/>
<dbReference type="Pfam" id="PF01955">
    <property type="entry name" value="CbiZ"/>
    <property type="match status" value="1"/>
</dbReference>
<accession>A0A2P7SBU9</accession>
<reference evidence="1 2" key="1">
    <citation type="submission" date="2018-03" db="EMBL/GenBank/DDBJ databases">
        <title>The draft genome of Mesorhizobium soli JCM 19897.</title>
        <authorList>
            <person name="Li L."/>
            <person name="Liu L."/>
            <person name="Liang L."/>
            <person name="Wang T."/>
            <person name="Zhang X."/>
        </authorList>
    </citation>
    <scope>NUCLEOTIDE SEQUENCE [LARGE SCALE GENOMIC DNA]</scope>
    <source>
        <strain evidence="1 2">JCM 19897</strain>
    </source>
</reference>
<evidence type="ECO:0008006" key="3">
    <source>
        <dbReference type="Google" id="ProtNLM"/>
    </source>
</evidence>